<evidence type="ECO:0000313" key="4">
    <source>
        <dbReference type="EMBL" id="APT45946.1"/>
    </source>
</evidence>
<evidence type="ECO:0000256" key="1">
    <source>
        <dbReference type="ARBA" id="ARBA00022801"/>
    </source>
</evidence>
<dbReference type="Gene3D" id="1.10.530.10">
    <property type="match status" value="1"/>
</dbReference>
<dbReference type="Proteomes" id="UP000185426">
    <property type="component" value="Chromosome"/>
</dbReference>
<dbReference type="Gene3D" id="4.10.80.30">
    <property type="entry name" value="DNA polymerase, domain 6"/>
    <property type="match status" value="1"/>
</dbReference>
<gene>
    <name evidence="4" type="ORF">BSA145_08525</name>
    <name evidence="5" type="ORF">BSA145_20800</name>
</gene>
<organism evidence="5 6">
    <name type="scientific">Bacillus safensis</name>
    <dbReference type="NCBI Taxonomy" id="561879"/>
    <lineage>
        <taxon>Bacteria</taxon>
        <taxon>Bacillati</taxon>
        <taxon>Bacillota</taxon>
        <taxon>Bacilli</taxon>
        <taxon>Bacillales</taxon>
        <taxon>Bacillaceae</taxon>
        <taxon>Bacillus</taxon>
    </lineage>
</organism>
<dbReference type="AlphaFoldDB" id="A0A1L6ZNK9"/>
<dbReference type="EMBL" id="CP015607">
    <property type="protein sequence ID" value="APT45946.1"/>
    <property type="molecule type" value="Genomic_DNA"/>
</dbReference>
<proteinExistence type="predicted"/>
<keyword evidence="1" id="KW-0378">Hydrolase</keyword>
<dbReference type="PANTHER" id="PTHR33308">
    <property type="entry name" value="PEPTIDOGLYCAN HYDROLASE FLGJ"/>
    <property type="match status" value="1"/>
</dbReference>
<reference evidence="5 6" key="1">
    <citation type="submission" date="2016-05" db="EMBL/GenBank/DDBJ databases">
        <title>Complete Genome and Methylome Analysis of Psychrotrophic Bacterial Isolates from Antarctic Lake Untersee.</title>
        <authorList>
            <person name="Fomenkov A."/>
            <person name="Akimov V.N."/>
            <person name="Vasilyeva L.V."/>
            <person name="Andersen D."/>
            <person name="Vincze T."/>
            <person name="Roberts R.J."/>
        </authorList>
    </citation>
    <scope>NUCLEOTIDE SEQUENCE [LARGE SCALE GENOMIC DNA]</scope>
    <source>
        <strain evidence="5 6">U14-5</strain>
    </source>
</reference>
<accession>A0A1L6ZNK9</accession>
<dbReference type="InterPro" id="IPR044051">
    <property type="entry name" value="Prophage_tail_N"/>
</dbReference>
<name>A0A1L6ZNK9_BACIA</name>
<protein>
    <submittedName>
        <fullName evidence="5">Alkaline phosphatase</fullName>
    </submittedName>
</protein>
<evidence type="ECO:0000256" key="2">
    <source>
        <dbReference type="SAM" id="MobiDB-lite"/>
    </source>
</evidence>
<evidence type="ECO:0000313" key="5">
    <source>
        <dbReference type="EMBL" id="APT48092.1"/>
    </source>
</evidence>
<evidence type="ECO:0000313" key="6">
    <source>
        <dbReference type="Proteomes" id="UP000185426"/>
    </source>
</evidence>
<dbReference type="InterPro" id="IPR002901">
    <property type="entry name" value="MGlyc_endo_b_GlcNAc-like_dom"/>
</dbReference>
<feature type="compositionally biased region" description="Basic and acidic residues" evidence="2">
    <location>
        <begin position="405"/>
        <end position="431"/>
    </location>
</feature>
<dbReference type="SMART" id="SM00047">
    <property type="entry name" value="LYZ2"/>
    <property type="match status" value="1"/>
</dbReference>
<dbReference type="Pfam" id="PF18994">
    <property type="entry name" value="Prophage_tailD1"/>
    <property type="match status" value="1"/>
</dbReference>
<evidence type="ECO:0000259" key="3">
    <source>
        <dbReference type="SMART" id="SM00047"/>
    </source>
</evidence>
<dbReference type="GO" id="GO:0004040">
    <property type="term" value="F:amidase activity"/>
    <property type="evidence" value="ECO:0007669"/>
    <property type="project" value="InterPro"/>
</dbReference>
<feature type="domain" description="Mannosyl-glycoprotein endo-beta-N-acetylglucosamidase-like" evidence="3">
    <location>
        <begin position="2"/>
        <end position="149"/>
    </location>
</feature>
<dbReference type="Gene3D" id="3.55.50.40">
    <property type="match status" value="1"/>
</dbReference>
<feature type="region of interest" description="Disordered" evidence="2">
    <location>
        <begin position="404"/>
        <end position="431"/>
    </location>
</feature>
<dbReference type="EMBL" id="CP015607">
    <property type="protein sequence ID" value="APT48092.1"/>
    <property type="molecule type" value="Genomic_DNA"/>
</dbReference>
<dbReference type="RefSeq" id="WP_075622179.1">
    <property type="nucleotide sequence ID" value="NZ_CP015607.1"/>
</dbReference>
<dbReference type="PANTHER" id="PTHR33308:SF9">
    <property type="entry name" value="PEPTIDOGLYCAN HYDROLASE FLGJ"/>
    <property type="match status" value="1"/>
</dbReference>
<dbReference type="Pfam" id="PF06605">
    <property type="entry name" value="Prophage_tail"/>
    <property type="match status" value="1"/>
</dbReference>
<sequence>MAAADFIKKLAPGAQKVYKKYNVLASLVIAQGCLESGFGTSGLSKQANNLFGIKGTYNGKYVLMWTSEQDKKGNVTRIQAKFRKYPSYAESLADLGSLYTRLSRYKDVVGEKDYKKATAAVSKAGYATDIHYPSKLNSIIEKYNLTKYDGETVPDVPDEPSEPETPTKPTYPSKEYQGKDVELNDGLPTDIDFRQLHVSTKDGKELVEIVGAVLELQDDTTGKKSFTFTLLRTEDNGTEFDLLVPGNILYLDEKVYNHQKYYITDIELDQSRKNVLQKKVTANHVYTVLLVNDRVEEKTSKKLNIKEALDIALADTPFQYVLKEKESAFDTVDQDGLGEKNRIELMDQIVDDYEIELDVNNYVIYVYKKMGRVVDYTFDSRYNMPGFKLKINDQNTSTRAWGYGAEKKAKKSDTKSTDTKTNEDEKEKEPEYEFEPILYIHPDEDKFLIEGKPRWGEPIRDDTVKKASNMVSTLKKHVNPYPDVVVEAEYQYIYEPALQGIEEDFWKGDTIHVIADTANGITFEDDVRLVSVTYNPLNPYDSPKMTFANFRKDIQDYQVSQARQIKQQKRYIDQLMRTLN</sequence>
<dbReference type="PRINTS" id="PR01002">
    <property type="entry name" value="FLGFLGJ"/>
</dbReference>
<dbReference type="InterPro" id="IPR010572">
    <property type="entry name" value="Tail_dom"/>
</dbReference>
<feature type="region of interest" description="Disordered" evidence="2">
    <location>
        <begin position="150"/>
        <end position="180"/>
    </location>
</feature>
<dbReference type="InterPro" id="IPR051056">
    <property type="entry name" value="Glycosyl_Hydrolase_73"/>
</dbReference>
<dbReference type="Pfam" id="PF01832">
    <property type="entry name" value="Glucosaminidase"/>
    <property type="match status" value="1"/>
</dbReference>